<evidence type="ECO:0000256" key="3">
    <source>
        <dbReference type="ARBA" id="ARBA00023277"/>
    </source>
</evidence>
<dbReference type="PANTHER" id="PTHR11280">
    <property type="entry name" value="GLUCOSAMINE-6-PHOSPHATE ISOMERASE"/>
    <property type="match status" value="1"/>
</dbReference>
<dbReference type="RefSeq" id="WP_056682353.1">
    <property type="nucleotide sequence ID" value="NZ_LJIX01000006.1"/>
</dbReference>
<protein>
    <recommendedName>
        <fullName evidence="4">Glucosamine-6-phosphate deaminase</fullName>
        <ecNumber evidence="4">3.5.99.6</ecNumber>
    </recommendedName>
    <alternativeName>
        <fullName evidence="4">GlcN6P deaminase</fullName>
        <shortName evidence="4">GNPDA</shortName>
    </alternativeName>
    <alternativeName>
        <fullName evidence="4">Glucosamine-6-phosphate isomerase</fullName>
    </alternativeName>
</protein>
<dbReference type="GO" id="GO:0004342">
    <property type="term" value="F:glucosamine-6-phosphate deaminase activity"/>
    <property type="evidence" value="ECO:0007669"/>
    <property type="project" value="UniProtKB-UniRule"/>
</dbReference>
<keyword evidence="3 4" id="KW-0119">Carbohydrate metabolism</keyword>
<dbReference type="InterPro" id="IPR037171">
    <property type="entry name" value="NagB/RpiA_transferase-like"/>
</dbReference>
<dbReference type="FunFam" id="3.40.50.1360:FF:000003">
    <property type="entry name" value="Glucosamine-6-phosphate deaminase"/>
    <property type="match status" value="1"/>
</dbReference>
<dbReference type="Gene3D" id="3.40.50.1360">
    <property type="match status" value="1"/>
</dbReference>
<dbReference type="UniPathway" id="UPA00629">
    <property type="reaction ID" value="UER00684"/>
</dbReference>
<feature type="active site" description="Proton acceptor; for ring-opening step" evidence="4">
    <location>
        <position position="138"/>
    </location>
</feature>
<dbReference type="AlphaFoldDB" id="A0A0Q3QJR6"/>
<gene>
    <name evidence="4" type="primary">nagB</name>
    <name evidence="6" type="ORF">AN957_03790</name>
</gene>
<dbReference type="PATRIC" id="fig|1637975.4.peg.429"/>
<dbReference type="InterPro" id="IPR006148">
    <property type="entry name" value="Glc/Gal-6P_isomerase"/>
</dbReference>
<evidence type="ECO:0000313" key="7">
    <source>
        <dbReference type="Proteomes" id="UP000050996"/>
    </source>
</evidence>
<comment type="similarity">
    <text evidence="4">Belongs to the glucosamine/galactosamine-6-phosphate isomerase family. NagB subfamily.</text>
</comment>
<dbReference type="Pfam" id="PF01182">
    <property type="entry name" value="Glucosamine_iso"/>
    <property type="match status" value="1"/>
</dbReference>
<evidence type="ECO:0000256" key="1">
    <source>
        <dbReference type="ARBA" id="ARBA00000644"/>
    </source>
</evidence>
<dbReference type="SUPFAM" id="SSF100950">
    <property type="entry name" value="NagB/RpiA/CoA transferase-like"/>
    <property type="match status" value="1"/>
</dbReference>
<dbReference type="HAMAP" id="MF_01241">
    <property type="entry name" value="GlcN6P_deamin"/>
    <property type="match status" value="1"/>
</dbReference>
<dbReference type="Proteomes" id="UP000050996">
    <property type="component" value="Unassembled WGS sequence"/>
</dbReference>
<sequence length="242" mass="27201">MKIIRVKDYEALSKRAASYLIEKVRNKPNMILGLATGGTSEGTYQYLIKDYKGNQTSYRNVTTFNLDEYIGLDGNNENSYRFFMDTHLFNHLDIEKTKTHVPRGNVKDPLKECDTYELLIKERGGIDLQLLGIGGNGHIGFNEPGSSFQSRTRIVELADSTRRDNARFFEQLEDVPTHAITMGIATIMESKEILLIASGEGKREAMRRLLQGDVSEDFPASILKKHSHVTIIADEAALTGLE</sequence>
<feature type="active site" description="Proton acceptor; for enolization step" evidence="4">
    <location>
        <position position="67"/>
    </location>
</feature>
<dbReference type="GO" id="GO:0019262">
    <property type="term" value="P:N-acetylneuraminate catabolic process"/>
    <property type="evidence" value="ECO:0007669"/>
    <property type="project" value="UniProtKB-UniRule"/>
</dbReference>
<reference evidence="6 7" key="1">
    <citation type="submission" date="2015-09" db="EMBL/GenBank/DDBJ databases">
        <title>Genome sequencing project for genomic taxonomy and phylogenomics of Bacillus-like bacteria.</title>
        <authorList>
            <person name="Liu B."/>
            <person name="Wang J."/>
            <person name="Zhu Y."/>
            <person name="Liu G."/>
            <person name="Chen Q."/>
            <person name="Chen Z."/>
            <person name="Lan J."/>
            <person name="Che J."/>
            <person name="Ge C."/>
            <person name="Shi H."/>
            <person name="Pan Z."/>
            <person name="Liu X."/>
        </authorList>
    </citation>
    <scope>NUCLEOTIDE SEQUENCE [LARGE SCALE GENOMIC DNA]</scope>
    <source>
        <strain evidence="6 7">FJAT-18043</strain>
    </source>
</reference>
<feature type="active site" description="For ring-opening step" evidence="4">
    <location>
        <position position="136"/>
    </location>
</feature>
<keyword evidence="7" id="KW-1185">Reference proteome</keyword>
<dbReference type="CDD" id="cd01399">
    <property type="entry name" value="GlcN6P_deaminase"/>
    <property type="match status" value="1"/>
</dbReference>
<evidence type="ECO:0000259" key="5">
    <source>
        <dbReference type="Pfam" id="PF01182"/>
    </source>
</evidence>
<dbReference type="PANTHER" id="PTHR11280:SF5">
    <property type="entry name" value="GLUCOSAMINE-6-PHOSPHATE ISOMERASE"/>
    <property type="match status" value="1"/>
</dbReference>
<comment type="caution">
    <text evidence="6">The sequence shown here is derived from an EMBL/GenBank/DDBJ whole genome shotgun (WGS) entry which is preliminary data.</text>
</comment>
<evidence type="ECO:0000256" key="2">
    <source>
        <dbReference type="ARBA" id="ARBA00022801"/>
    </source>
</evidence>
<dbReference type="GO" id="GO:0006043">
    <property type="term" value="P:glucosamine catabolic process"/>
    <property type="evidence" value="ECO:0007669"/>
    <property type="project" value="TreeGrafter"/>
</dbReference>
<dbReference type="InterPro" id="IPR004547">
    <property type="entry name" value="Glucosamine6P_isomerase"/>
</dbReference>
<organism evidence="6 7">
    <name type="scientific">Cytobacillus solani</name>
    <dbReference type="NCBI Taxonomy" id="1637975"/>
    <lineage>
        <taxon>Bacteria</taxon>
        <taxon>Bacillati</taxon>
        <taxon>Bacillota</taxon>
        <taxon>Bacilli</taxon>
        <taxon>Bacillales</taxon>
        <taxon>Bacillaceae</taxon>
        <taxon>Cytobacillus</taxon>
    </lineage>
</organism>
<keyword evidence="2 4" id="KW-0378">Hydrolase</keyword>
<feature type="active site" description="For ring-opening step" evidence="4">
    <location>
        <position position="143"/>
    </location>
</feature>
<dbReference type="GO" id="GO:0042802">
    <property type="term" value="F:identical protein binding"/>
    <property type="evidence" value="ECO:0007669"/>
    <property type="project" value="TreeGrafter"/>
</dbReference>
<dbReference type="InterPro" id="IPR018321">
    <property type="entry name" value="Glucosamine6P_isomerase_CS"/>
</dbReference>
<dbReference type="EMBL" id="LJIX01000006">
    <property type="protein sequence ID" value="KQL17816.1"/>
    <property type="molecule type" value="Genomic_DNA"/>
</dbReference>
<dbReference type="STRING" id="1637975.AN957_03790"/>
<dbReference type="EC" id="3.5.99.6" evidence="4"/>
<comment type="function">
    <text evidence="4">Catalyzes the reversible isomerization-deamination of glucosamine 6-phosphate (GlcN6P) to form fructose 6-phosphate (Fru6P) and ammonium ion.</text>
</comment>
<accession>A0A0Q3QJR6</accession>
<dbReference type="GO" id="GO:0005975">
    <property type="term" value="P:carbohydrate metabolic process"/>
    <property type="evidence" value="ECO:0007669"/>
    <property type="project" value="InterPro"/>
</dbReference>
<dbReference type="GO" id="GO:0005737">
    <property type="term" value="C:cytoplasm"/>
    <property type="evidence" value="ECO:0007669"/>
    <property type="project" value="TreeGrafter"/>
</dbReference>
<name>A0A0Q3QJR6_9BACI</name>
<proteinExistence type="inferred from homology"/>
<evidence type="ECO:0000313" key="6">
    <source>
        <dbReference type="EMBL" id="KQL17816.1"/>
    </source>
</evidence>
<dbReference type="GO" id="GO:0006046">
    <property type="term" value="P:N-acetylglucosamine catabolic process"/>
    <property type="evidence" value="ECO:0007669"/>
    <property type="project" value="UniProtKB-UniRule"/>
</dbReference>
<comment type="caution">
    <text evidence="4">Lacks conserved residue(s) required for the propagation of feature annotation.</text>
</comment>
<comment type="pathway">
    <text evidence="4">Amino-sugar metabolism; N-acetylneuraminate degradation; D-fructose 6-phosphate from N-acetylneuraminate: step 5/5.</text>
</comment>
<dbReference type="NCBIfam" id="TIGR00502">
    <property type="entry name" value="nagB"/>
    <property type="match status" value="1"/>
</dbReference>
<comment type="catalytic activity">
    <reaction evidence="1 4">
        <text>alpha-D-glucosamine 6-phosphate + H2O = beta-D-fructose 6-phosphate + NH4(+)</text>
        <dbReference type="Rhea" id="RHEA:12172"/>
        <dbReference type="ChEBI" id="CHEBI:15377"/>
        <dbReference type="ChEBI" id="CHEBI:28938"/>
        <dbReference type="ChEBI" id="CHEBI:57634"/>
        <dbReference type="ChEBI" id="CHEBI:75989"/>
        <dbReference type="EC" id="3.5.99.6"/>
    </reaction>
</comment>
<feature type="domain" description="Glucosamine/galactosamine-6-phosphate isomerase" evidence="5">
    <location>
        <begin position="10"/>
        <end position="228"/>
    </location>
</feature>
<dbReference type="PROSITE" id="PS01161">
    <property type="entry name" value="GLC_GALNAC_ISOMERASE"/>
    <property type="match status" value="1"/>
</dbReference>
<evidence type="ECO:0000256" key="4">
    <source>
        <dbReference type="HAMAP-Rule" id="MF_01241"/>
    </source>
</evidence>